<dbReference type="AlphaFoldDB" id="A0A3Q9BK69"/>
<dbReference type="OrthoDB" id="2170047at2"/>
<dbReference type="EMBL" id="CP034465">
    <property type="protein sequence ID" value="AZP04304.1"/>
    <property type="molecule type" value="Genomic_DNA"/>
</dbReference>
<dbReference type="Proteomes" id="UP000273326">
    <property type="component" value="Chromosome"/>
</dbReference>
<feature type="compositionally biased region" description="Low complexity" evidence="1">
    <location>
        <begin position="20"/>
        <end position="59"/>
    </location>
</feature>
<dbReference type="PROSITE" id="PS51257">
    <property type="entry name" value="PROKAR_LIPOPROTEIN"/>
    <property type="match status" value="1"/>
</dbReference>
<sequence>MEKQLLFLTMSATILTACASSQPNDGQSSVSSSVSEEASSRQSSQSNASSSVEESVSSEPIEEESSSEELTWSSMDEAIDFYENTLIAEKGEELAGIGLNGEFYERDMWELVQNEGDTIVLFKPNLGRGDGRNAIEFVKGEENTEITFFKYNTPYPDQPGKTKTYRNEDYVRIDKDDSPLTWESMDEAVEFYENTYKNTSNEISKDIAWENYDRSAWSLEELEGNHIVLHWTNIGGAGGSYVEFYKGREYTEILEYDGNASYPGAPTKQYIVRNIDFVVVPAEEMGN</sequence>
<dbReference type="RefSeq" id="WP_126109585.1">
    <property type="nucleotide sequence ID" value="NZ_CP034465.1"/>
</dbReference>
<reference evidence="3" key="1">
    <citation type="submission" date="2018-12" db="EMBL/GenBank/DDBJ databases">
        <title>Complete genome sequencing of Jeotgalibaca sp. H21T32.</title>
        <authorList>
            <person name="Bae J.-W."/>
            <person name="Lee S.-Y."/>
        </authorList>
    </citation>
    <scope>NUCLEOTIDE SEQUENCE [LARGE SCALE GENOMIC DNA]</scope>
    <source>
        <strain evidence="3">H21T32</strain>
    </source>
</reference>
<organism evidence="2 3">
    <name type="scientific">Jeotgalibaca ciconiae</name>
    <dbReference type="NCBI Taxonomy" id="2496265"/>
    <lineage>
        <taxon>Bacteria</taxon>
        <taxon>Bacillati</taxon>
        <taxon>Bacillota</taxon>
        <taxon>Bacilli</taxon>
        <taxon>Lactobacillales</taxon>
        <taxon>Carnobacteriaceae</taxon>
        <taxon>Jeotgalibaca</taxon>
    </lineage>
</organism>
<proteinExistence type="predicted"/>
<keyword evidence="3" id="KW-1185">Reference proteome</keyword>
<name>A0A3Q9BK69_9LACT</name>
<evidence type="ECO:0000256" key="1">
    <source>
        <dbReference type="SAM" id="MobiDB-lite"/>
    </source>
</evidence>
<evidence type="ECO:0000313" key="2">
    <source>
        <dbReference type="EMBL" id="AZP04304.1"/>
    </source>
</evidence>
<accession>A0A3Q9BK69</accession>
<evidence type="ECO:0000313" key="3">
    <source>
        <dbReference type="Proteomes" id="UP000273326"/>
    </source>
</evidence>
<dbReference type="KEGG" id="jeh:EJN90_06425"/>
<protein>
    <submittedName>
        <fullName evidence="2">Uncharacterized protein</fullName>
    </submittedName>
</protein>
<gene>
    <name evidence="2" type="ORF">EJN90_06425</name>
</gene>
<feature type="region of interest" description="Disordered" evidence="1">
    <location>
        <begin position="19"/>
        <end position="74"/>
    </location>
</feature>